<dbReference type="InterPro" id="IPR018062">
    <property type="entry name" value="HTH_AraC-typ_CS"/>
</dbReference>
<evidence type="ECO:0000313" key="5">
    <source>
        <dbReference type="EMBL" id="MCY9695523.1"/>
    </source>
</evidence>
<accession>A0ABT4GHL6</accession>
<dbReference type="Pfam" id="PF12833">
    <property type="entry name" value="HTH_18"/>
    <property type="match status" value="1"/>
</dbReference>
<dbReference type="InterPro" id="IPR018060">
    <property type="entry name" value="HTH_AraC"/>
</dbReference>
<comment type="caution">
    <text evidence="5">The sequence shown here is derived from an EMBL/GenBank/DDBJ whole genome shotgun (WGS) entry which is preliminary data.</text>
</comment>
<evidence type="ECO:0000256" key="3">
    <source>
        <dbReference type="ARBA" id="ARBA00023163"/>
    </source>
</evidence>
<dbReference type="SMART" id="SM00342">
    <property type="entry name" value="HTH_ARAC"/>
    <property type="match status" value="1"/>
</dbReference>
<evidence type="ECO:0000256" key="2">
    <source>
        <dbReference type="ARBA" id="ARBA00023125"/>
    </source>
</evidence>
<name>A0ABT4GHL6_9BACL</name>
<dbReference type="PANTHER" id="PTHR43280">
    <property type="entry name" value="ARAC-FAMILY TRANSCRIPTIONAL REGULATOR"/>
    <property type="match status" value="1"/>
</dbReference>
<dbReference type="PANTHER" id="PTHR43280:SF2">
    <property type="entry name" value="HTH-TYPE TRANSCRIPTIONAL REGULATOR EXSA"/>
    <property type="match status" value="1"/>
</dbReference>
<keyword evidence="6" id="KW-1185">Reference proteome</keyword>
<dbReference type="Proteomes" id="UP001527099">
    <property type="component" value="Unassembled WGS sequence"/>
</dbReference>
<dbReference type="RefSeq" id="WP_268616817.1">
    <property type="nucleotide sequence ID" value="NZ_JAMDMX010000075.1"/>
</dbReference>
<dbReference type="PRINTS" id="PR00032">
    <property type="entry name" value="HTHARAC"/>
</dbReference>
<proteinExistence type="predicted"/>
<feature type="domain" description="HTH araC/xylS-type" evidence="4">
    <location>
        <begin position="226"/>
        <end position="324"/>
    </location>
</feature>
<organism evidence="5 6">
    <name type="scientific">Paenibacillus alginolyticus</name>
    <dbReference type="NCBI Taxonomy" id="59839"/>
    <lineage>
        <taxon>Bacteria</taxon>
        <taxon>Bacillati</taxon>
        <taxon>Bacillota</taxon>
        <taxon>Bacilli</taxon>
        <taxon>Bacillales</taxon>
        <taxon>Paenibacillaceae</taxon>
        <taxon>Paenibacillus</taxon>
    </lineage>
</organism>
<dbReference type="EMBL" id="JAMDMX010000075">
    <property type="protein sequence ID" value="MCY9695523.1"/>
    <property type="molecule type" value="Genomic_DNA"/>
</dbReference>
<evidence type="ECO:0000313" key="6">
    <source>
        <dbReference type="Proteomes" id="UP001527099"/>
    </source>
</evidence>
<dbReference type="PROSITE" id="PS01124">
    <property type="entry name" value="HTH_ARAC_FAMILY_2"/>
    <property type="match status" value="1"/>
</dbReference>
<reference evidence="5 6" key="1">
    <citation type="submission" date="2022-05" db="EMBL/GenBank/DDBJ databases">
        <title>Genome Sequencing of Bee-Associated Microbes.</title>
        <authorList>
            <person name="Dunlap C."/>
        </authorList>
    </citation>
    <scope>NUCLEOTIDE SEQUENCE [LARGE SCALE GENOMIC DNA]</scope>
    <source>
        <strain evidence="5 6">NRRL B-14421</strain>
    </source>
</reference>
<gene>
    <name evidence="5" type="ORF">M5X19_21825</name>
</gene>
<evidence type="ECO:0000256" key="1">
    <source>
        <dbReference type="ARBA" id="ARBA00023015"/>
    </source>
</evidence>
<protein>
    <submittedName>
        <fullName evidence="5">AraC family transcriptional regulator</fullName>
    </submittedName>
</protein>
<keyword evidence="2" id="KW-0238">DNA-binding</keyword>
<dbReference type="InterPro" id="IPR020449">
    <property type="entry name" value="Tscrpt_reg_AraC-type_HTH"/>
</dbReference>
<dbReference type="PROSITE" id="PS00041">
    <property type="entry name" value="HTH_ARAC_FAMILY_1"/>
    <property type="match status" value="1"/>
</dbReference>
<keyword evidence="1" id="KW-0805">Transcription regulation</keyword>
<sequence>MAMMQGTSLIVMDQNRNVVFHQSNLRFVVLIGIGQQAERELAVKQLRAYVLQEKTESWKDCFVLTAVSRLYPSLTENCHKAYQDLSHCLVYRNIHSEDPIIDYDSIRFTWKVYYPLDEIEKSSNFLVSGNVAECIRIINEIFALNIERRIHHYQLVPVAKTMFYYLLKHLEMSNSETKAILALELEFNTQVEAAYHYEGIQSTLIQAVKVIADKIKNGQRSKLNPTFVAQYIEEHYMSNLHLDHMAEKMETSPKYFSNYFKKTFGVNFVDYLNKVRLSHAKELLKNTDMPVSEISEKTGYLNSTTFTSTFKKYFGFSPSEFRKSASTDQLLFGRKK</sequence>
<dbReference type="Gene3D" id="1.10.10.60">
    <property type="entry name" value="Homeodomain-like"/>
    <property type="match status" value="2"/>
</dbReference>
<evidence type="ECO:0000259" key="4">
    <source>
        <dbReference type="PROSITE" id="PS01124"/>
    </source>
</evidence>
<dbReference type="InterPro" id="IPR009057">
    <property type="entry name" value="Homeodomain-like_sf"/>
</dbReference>
<keyword evidence="3" id="KW-0804">Transcription</keyword>
<dbReference type="SUPFAM" id="SSF46689">
    <property type="entry name" value="Homeodomain-like"/>
    <property type="match status" value="2"/>
</dbReference>